<name>A0ABS4U5N7_9CORY</name>
<dbReference type="RefSeq" id="WP_209652246.1">
    <property type="nucleotide sequence ID" value="NZ_CP047357.1"/>
</dbReference>
<keyword evidence="3" id="KW-1185">Reference proteome</keyword>
<comment type="caution">
    <text evidence="2">The sequence shown here is derived from an EMBL/GenBank/DDBJ whole genome shotgun (WGS) entry which is preliminary data.</text>
</comment>
<organism evidence="2 3">
    <name type="scientific">Corynebacterium freneyi</name>
    <dbReference type="NCBI Taxonomy" id="134034"/>
    <lineage>
        <taxon>Bacteria</taxon>
        <taxon>Bacillati</taxon>
        <taxon>Actinomycetota</taxon>
        <taxon>Actinomycetes</taxon>
        <taxon>Mycobacteriales</taxon>
        <taxon>Corynebacteriaceae</taxon>
        <taxon>Corynebacterium</taxon>
    </lineage>
</organism>
<proteinExistence type="predicted"/>
<evidence type="ECO:0000256" key="1">
    <source>
        <dbReference type="SAM" id="MobiDB-lite"/>
    </source>
</evidence>
<gene>
    <name evidence="2" type="ORF">JOF33_000664</name>
</gene>
<sequence>MPTSVVQNIMRAAKNSASELLPDLIDVLSVEQCARLTYEILDILEEQGVDVERLLTEYDEKAGDGGMQSDDLAARRDSNTPPRSIRNVVDDDDPTAGIDPQRYAAHLKTDNIDIDTGTGRPGTRSEPVTSECPRFNGPFRF</sequence>
<feature type="region of interest" description="Disordered" evidence="1">
    <location>
        <begin position="59"/>
        <end position="141"/>
    </location>
</feature>
<reference evidence="2 3" key="1">
    <citation type="submission" date="2021-03" db="EMBL/GenBank/DDBJ databases">
        <title>Sequencing the genomes of 1000 actinobacteria strains.</title>
        <authorList>
            <person name="Klenk H.-P."/>
        </authorList>
    </citation>
    <scope>NUCLEOTIDE SEQUENCE [LARGE SCALE GENOMIC DNA]</scope>
    <source>
        <strain evidence="2 3">DSM 44506</strain>
    </source>
</reference>
<evidence type="ECO:0000313" key="2">
    <source>
        <dbReference type="EMBL" id="MBP2331965.1"/>
    </source>
</evidence>
<evidence type="ECO:0000313" key="3">
    <source>
        <dbReference type="Proteomes" id="UP001519305"/>
    </source>
</evidence>
<dbReference type="Proteomes" id="UP001519305">
    <property type="component" value="Unassembled WGS sequence"/>
</dbReference>
<accession>A0ABS4U5N7</accession>
<protein>
    <submittedName>
        <fullName evidence="2">Uncharacterized protein</fullName>
    </submittedName>
</protein>
<dbReference type="EMBL" id="JAGINY010000001">
    <property type="protein sequence ID" value="MBP2331965.1"/>
    <property type="molecule type" value="Genomic_DNA"/>
</dbReference>